<feature type="compositionally biased region" description="Basic and acidic residues" evidence="4">
    <location>
        <begin position="363"/>
        <end position="381"/>
    </location>
</feature>
<dbReference type="SMART" id="SM00443">
    <property type="entry name" value="G_patch"/>
    <property type="match status" value="1"/>
</dbReference>
<dbReference type="PANTHER" id="PTHR15818">
    <property type="entry name" value="G PATCH AND KOW-CONTAINING"/>
    <property type="match status" value="1"/>
</dbReference>
<feature type="compositionally biased region" description="Basic and acidic residues" evidence="4">
    <location>
        <begin position="389"/>
        <end position="401"/>
    </location>
</feature>
<comment type="subcellular location">
    <subcellularLocation>
        <location evidence="1">Nucleus</location>
    </subcellularLocation>
</comment>
<evidence type="ECO:0000259" key="5">
    <source>
        <dbReference type="PROSITE" id="PS50174"/>
    </source>
</evidence>
<protein>
    <submittedName>
        <fullName evidence="6">DNA primase large subunit Spp2</fullName>
    </submittedName>
</protein>
<evidence type="ECO:0000256" key="1">
    <source>
        <dbReference type="ARBA" id="ARBA00004123"/>
    </source>
</evidence>
<dbReference type="GO" id="GO:0003676">
    <property type="term" value="F:nucleic acid binding"/>
    <property type="evidence" value="ECO:0007669"/>
    <property type="project" value="InterPro"/>
</dbReference>
<dbReference type="AlphaFoldDB" id="A0AAJ6CJ90"/>
<proteinExistence type="inferred from homology"/>
<organism evidence="6 7">
    <name type="scientific">Malassezia yamatoensis</name>
    <dbReference type="NCBI Taxonomy" id="253288"/>
    <lineage>
        <taxon>Eukaryota</taxon>
        <taxon>Fungi</taxon>
        <taxon>Dikarya</taxon>
        <taxon>Basidiomycota</taxon>
        <taxon>Ustilaginomycotina</taxon>
        <taxon>Malasseziomycetes</taxon>
        <taxon>Malasseziales</taxon>
        <taxon>Malasseziaceae</taxon>
        <taxon>Malassezia</taxon>
    </lineage>
</organism>
<evidence type="ECO:0000256" key="3">
    <source>
        <dbReference type="ARBA" id="ARBA00023242"/>
    </source>
</evidence>
<dbReference type="InterPro" id="IPR000467">
    <property type="entry name" value="G_patch_dom"/>
</dbReference>
<dbReference type="GO" id="GO:0005681">
    <property type="term" value="C:spliceosomal complex"/>
    <property type="evidence" value="ECO:0007669"/>
    <property type="project" value="TreeGrafter"/>
</dbReference>
<evidence type="ECO:0000256" key="2">
    <source>
        <dbReference type="ARBA" id="ARBA00008576"/>
    </source>
</evidence>
<feature type="region of interest" description="Disordered" evidence="4">
    <location>
        <begin position="281"/>
        <end position="408"/>
    </location>
</feature>
<dbReference type="EMBL" id="CP119949">
    <property type="protein sequence ID" value="WFD01081.1"/>
    <property type="molecule type" value="Genomic_DNA"/>
</dbReference>
<evidence type="ECO:0000256" key="4">
    <source>
        <dbReference type="SAM" id="MobiDB-lite"/>
    </source>
</evidence>
<feature type="region of interest" description="Disordered" evidence="4">
    <location>
        <begin position="1"/>
        <end position="188"/>
    </location>
</feature>
<dbReference type="PROSITE" id="PS50174">
    <property type="entry name" value="G_PATCH"/>
    <property type="match status" value="1"/>
</dbReference>
<sequence length="408" mass="45536">MSGREGGEAKQAGSTRVSFALQGQHQRRSLARTKAFQEDEEEEFDESSRDIPLGVKRPKTQRSQEESGPSAKPKPRVIPLHSHTDWREERKARLGIASRHADQLGSLTSMRRSDAHSSGDMPKASHHQDVHAPNRAFTEPQQQGLQIRDTQQRDLTNQVHQEPERDSTPPASIAGESPNSNVGSPEQISPENAAVDAILAGHRTQGAHSNTVIVQPTDEQMLHNDLDTCPDAPTLDHYQSMPIEEFGAAMLRGMGWQDGSGVGKSRKGPTRAPEVQRRAALLGLGAKERTTSTTQRSSQKGDRNSYTPALRRDASSGSSKDPGASYRDSRDSRDRWSSRDSSRHDTYRGSSRDYSRNDSYPSHSRDDSRSRSRSHRDDSYRSSHNSSNYRREGRGDSRSDPYSRSYRR</sequence>
<gene>
    <name evidence="6" type="primary">spp2</name>
    <name evidence="6" type="ORF">MYAM1_003842</name>
</gene>
<feature type="compositionally biased region" description="Basic and acidic residues" evidence="4">
    <location>
        <begin position="327"/>
        <end position="356"/>
    </location>
</feature>
<evidence type="ECO:0000313" key="6">
    <source>
        <dbReference type="EMBL" id="WFD01081.1"/>
    </source>
</evidence>
<dbReference type="InterPro" id="IPR045166">
    <property type="entry name" value="Spp2-like"/>
</dbReference>
<keyword evidence="3" id="KW-0539">Nucleus</keyword>
<dbReference type="InterPro" id="IPR026822">
    <property type="entry name" value="Spp2/MOS2_G-patch"/>
</dbReference>
<feature type="compositionally biased region" description="Polar residues" evidence="4">
    <location>
        <begin position="177"/>
        <end position="188"/>
    </location>
</feature>
<feature type="compositionally biased region" description="Polar residues" evidence="4">
    <location>
        <begin position="139"/>
        <end position="160"/>
    </location>
</feature>
<accession>A0AAJ6CJ90</accession>
<dbReference type="GO" id="GO:0000398">
    <property type="term" value="P:mRNA splicing, via spliceosome"/>
    <property type="evidence" value="ECO:0007669"/>
    <property type="project" value="InterPro"/>
</dbReference>
<feature type="compositionally biased region" description="Basic and acidic residues" evidence="4">
    <location>
        <begin position="82"/>
        <end position="92"/>
    </location>
</feature>
<dbReference type="Pfam" id="PF12656">
    <property type="entry name" value="G-patch_2"/>
    <property type="match status" value="1"/>
</dbReference>
<evidence type="ECO:0000313" key="7">
    <source>
        <dbReference type="Proteomes" id="UP001219567"/>
    </source>
</evidence>
<reference evidence="6 7" key="1">
    <citation type="submission" date="2023-03" db="EMBL/GenBank/DDBJ databases">
        <title>Mating type loci evolution in Malassezia.</title>
        <authorList>
            <person name="Coelho M.A."/>
        </authorList>
    </citation>
    <scope>NUCLEOTIDE SEQUENCE [LARGE SCALE GENOMIC DNA]</scope>
    <source>
        <strain evidence="6 7">CBS 9725</strain>
    </source>
</reference>
<feature type="compositionally biased region" description="Polar residues" evidence="4">
    <location>
        <begin position="12"/>
        <end position="24"/>
    </location>
</feature>
<dbReference type="Proteomes" id="UP001219567">
    <property type="component" value="Chromosome 7"/>
</dbReference>
<keyword evidence="7" id="KW-1185">Reference proteome</keyword>
<dbReference type="PANTHER" id="PTHR15818:SF2">
    <property type="entry name" value="G-PATCH DOMAIN AND KOW MOTIFS-CONTAINING PROTEIN"/>
    <property type="match status" value="1"/>
</dbReference>
<feature type="domain" description="G-patch" evidence="5">
    <location>
        <begin position="243"/>
        <end position="289"/>
    </location>
</feature>
<name>A0AAJ6CJ90_9BASI</name>
<comment type="similarity">
    <text evidence="2">Belongs to the SPP2 family.</text>
</comment>